<evidence type="ECO:0000313" key="2">
    <source>
        <dbReference type="Proteomes" id="UP001458415"/>
    </source>
</evidence>
<keyword evidence="2" id="KW-1185">Reference proteome</keyword>
<comment type="caution">
    <text evidence="1">The sequence shown here is derived from an EMBL/GenBank/DDBJ whole genome shotgun (WGS) entry which is preliminary data.</text>
</comment>
<dbReference type="Proteomes" id="UP001458415">
    <property type="component" value="Unassembled WGS sequence"/>
</dbReference>
<name>A0ABV1W9N2_9ACTN</name>
<proteinExistence type="predicted"/>
<dbReference type="RefSeq" id="WP_244217233.1">
    <property type="nucleotide sequence ID" value="NZ_MUBM01000140.1"/>
</dbReference>
<gene>
    <name evidence="1" type="ORF">ABT317_28795</name>
</gene>
<accession>A0ABV1W9N2</accession>
<protein>
    <submittedName>
        <fullName evidence="1">Uncharacterized protein</fullName>
    </submittedName>
</protein>
<evidence type="ECO:0000313" key="1">
    <source>
        <dbReference type="EMBL" id="MER6980859.1"/>
    </source>
</evidence>
<reference evidence="1 2" key="1">
    <citation type="submission" date="2024-06" db="EMBL/GenBank/DDBJ databases">
        <title>The Natural Products Discovery Center: Release of the First 8490 Sequenced Strains for Exploring Actinobacteria Biosynthetic Diversity.</title>
        <authorList>
            <person name="Kalkreuter E."/>
            <person name="Kautsar S.A."/>
            <person name="Yang D."/>
            <person name="Bader C.D."/>
            <person name="Teijaro C.N."/>
            <person name="Fluegel L."/>
            <person name="Davis C.M."/>
            <person name="Simpson J.R."/>
            <person name="Lauterbach L."/>
            <person name="Steele A.D."/>
            <person name="Gui C."/>
            <person name="Meng S."/>
            <person name="Li G."/>
            <person name="Viehrig K."/>
            <person name="Ye F."/>
            <person name="Su P."/>
            <person name="Kiefer A.F."/>
            <person name="Nichols A."/>
            <person name="Cepeda A.J."/>
            <person name="Yan W."/>
            <person name="Fan B."/>
            <person name="Jiang Y."/>
            <person name="Adhikari A."/>
            <person name="Zheng C.-J."/>
            <person name="Schuster L."/>
            <person name="Cowan T.M."/>
            <person name="Smanski M.J."/>
            <person name="Chevrette M.G."/>
            <person name="De Carvalho L.P.S."/>
            <person name="Shen B."/>
        </authorList>
    </citation>
    <scope>NUCLEOTIDE SEQUENCE [LARGE SCALE GENOMIC DNA]</scope>
    <source>
        <strain evidence="1 2">NPDC000634</strain>
    </source>
</reference>
<sequence length="51" mass="5524">MLTAATEVSRALWHVSRGEAGAHARFDTAREAYLGSLERFAETARAAMEAS</sequence>
<dbReference type="EMBL" id="JBEPCU010000638">
    <property type="protein sequence ID" value="MER6980859.1"/>
    <property type="molecule type" value="Genomic_DNA"/>
</dbReference>
<organism evidence="1 2">
    <name type="scientific">Streptomyces carpinensis</name>
    <dbReference type="NCBI Taxonomy" id="66369"/>
    <lineage>
        <taxon>Bacteria</taxon>
        <taxon>Bacillati</taxon>
        <taxon>Actinomycetota</taxon>
        <taxon>Actinomycetes</taxon>
        <taxon>Kitasatosporales</taxon>
        <taxon>Streptomycetaceae</taxon>
        <taxon>Streptomyces</taxon>
    </lineage>
</organism>